<evidence type="ECO:0000313" key="1">
    <source>
        <dbReference type="EMBL" id="CAD71917.1"/>
    </source>
</evidence>
<keyword evidence="2" id="KW-1185">Reference proteome</keyword>
<evidence type="ECO:0000313" key="2">
    <source>
        <dbReference type="Proteomes" id="UP000001025"/>
    </source>
</evidence>
<gene>
    <name evidence="1" type="ordered locus">RB1132</name>
</gene>
<name>Q7UXT6_RHOBA</name>
<organism evidence="1 2">
    <name type="scientific">Rhodopirellula baltica (strain DSM 10527 / NCIMB 13988 / SH1)</name>
    <dbReference type="NCBI Taxonomy" id="243090"/>
    <lineage>
        <taxon>Bacteria</taxon>
        <taxon>Pseudomonadati</taxon>
        <taxon>Planctomycetota</taxon>
        <taxon>Planctomycetia</taxon>
        <taxon>Pirellulales</taxon>
        <taxon>Pirellulaceae</taxon>
        <taxon>Rhodopirellula</taxon>
    </lineage>
</organism>
<accession>Q7UXT6</accession>
<dbReference type="AlphaFoldDB" id="Q7UXT6"/>
<sequence length="54" mass="6091">MEGWLCWSRKSRDVFCDSPSCRVGRGCSHEPFGSWSVLFVSRLGLRPGSFSSSY</sequence>
<protein>
    <submittedName>
        <fullName evidence="1">Uncharacterized protein</fullName>
    </submittedName>
</protein>
<dbReference type="HOGENOM" id="CLU_3047362_0_0_0"/>
<dbReference type="EMBL" id="BX294134">
    <property type="protein sequence ID" value="CAD71917.1"/>
    <property type="molecule type" value="Genomic_DNA"/>
</dbReference>
<dbReference type="KEGG" id="rba:RB1132"/>
<dbReference type="InParanoid" id="Q7UXT6"/>
<dbReference type="Proteomes" id="UP000001025">
    <property type="component" value="Chromosome"/>
</dbReference>
<reference evidence="1 2" key="1">
    <citation type="journal article" date="2003" name="Proc. Natl. Acad. Sci. U.S.A.">
        <title>Complete genome sequence of the marine planctomycete Pirellula sp. strain 1.</title>
        <authorList>
            <person name="Gloeckner F.O."/>
            <person name="Kube M."/>
            <person name="Bauer M."/>
            <person name="Teeling H."/>
            <person name="Lombardot T."/>
            <person name="Ludwig W."/>
            <person name="Gade D."/>
            <person name="Beck A."/>
            <person name="Borzym K."/>
            <person name="Heitmann K."/>
            <person name="Rabus R."/>
            <person name="Schlesner H."/>
            <person name="Amann R."/>
            <person name="Reinhardt R."/>
        </authorList>
    </citation>
    <scope>NUCLEOTIDE SEQUENCE [LARGE SCALE GENOMIC DNA]</scope>
    <source>
        <strain evidence="2">DSM 10527 / NCIMB 13988 / SH1</strain>
    </source>
</reference>
<proteinExistence type="predicted"/>
<dbReference type="EnsemblBacteria" id="CAD71917">
    <property type="protein sequence ID" value="CAD71917"/>
    <property type="gene ID" value="RB1132"/>
</dbReference>